<dbReference type="AlphaFoldDB" id="A0A918RIP5"/>
<reference evidence="2" key="2">
    <citation type="submission" date="2020-09" db="EMBL/GenBank/DDBJ databases">
        <authorList>
            <person name="Sun Q."/>
            <person name="Kim S."/>
        </authorList>
    </citation>
    <scope>NUCLEOTIDE SEQUENCE</scope>
    <source>
        <strain evidence="2">KCTC 12711</strain>
    </source>
</reference>
<feature type="domain" description="Glycosyl transferase family 25" evidence="1">
    <location>
        <begin position="280"/>
        <end position="390"/>
    </location>
</feature>
<sequence length="459" mass="50088">MFFNRRALPQEITPEQGSKLLISGDFSWVSSGDLIGTKDDWASIGQFLCDDCVAYDELWQVVSGLCGAVGDLPSSKVALLANQLANSFIKRGRLREALELAVGLSSKFPEVTALHLCQCRVKLRQGRVDEVRGELDRYSQATDPWVANAVLEMASATRHYALLDLLVNNVPLGIEAAGLSMVGQKALKGKMVLAKALLGFQGSGGKNMQRHSPLEIARGADSGVFSVVCINLDRDAQRFLLLRALYKEIGIQPERHPGIFGASVPQIAVDSIFKSKRPLNAIGCTMSHISVWDKVAKLDDEQVVLVLEDDALPSHQYNVSELLASLPSDMDYCFVNDRAAGGWTSNDLSKYQFEKAQYANRKLSDDCRAIGGDGYLLSPKGARKLLGLVARDGVVHSVDWQMYALGLSDALGELSGRVGGIVESILTKLDHSYDFNVYVCSTPLVIHSPLGYTPRSHFN</sequence>
<name>A0A918RIP5_9GAMM</name>
<gene>
    <name evidence="2" type="ORF">GCM10008090_04900</name>
</gene>
<dbReference type="EMBL" id="BMXA01000001">
    <property type="protein sequence ID" value="GGZ99337.1"/>
    <property type="molecule type" value="Genomic_DNA"/>
</dbReference>
<dbReference type="Pfam" id="PF01755">
    <property type="entry name" value="Glyco_transf_25"/>
    <property type="match status" value="1"/>
</dbReference>
<dbReference type="RefSeq" id="WP_189398412.1">
    <property type="nucleotide sequence ID" value="NZ_BMXA01000001.1"/>
</dbReference>
<dbReference type="Proteomes" id="UP000614811">
    <property type="component" value="Unassembled WGS sequence"/>
</dbReference>
<evidence type="ECO:0000313" key="2">
    <source>
        <dbReference type="EMBL" id="GGZ99337.1"/>
    </source>
</evidence>
<evidence type="ECO:0000259" key="1">
    <source>
        <dbReference type="Pfam" id="PF01755"/>
    </source>
</evidence>
<dbReference type="CDD" id="cd06532">
    <property type="entry name" value="Glyco_transf_25"/>
    <property type="match status" value="1"/>
</dbReference>
<dbReference type="InterPro" id="IPR002654">
    <property type="entry name" value="Glyco_trans_25"/>
</dbReference>
<organism evidence="2 3">
    <name type="scientific">Arenicella chitinivorans</name>
    <dbReference type="NCBI Taxonomy" id="1329800"/>
    <lineage>
        <taxon>Bacteria</taxon>
        <taxon>Pseudomonadati</taxon>
        <taxon>Pseudomonadota</taxon>
        <taxon>Gammaproteobacteria</taxon>
        <taxon>Arenicellales</taxon>
        <taxon>Arenicellaceae</taxon>
        <taxon>Arenicella</taxon>
    </lineage>
</organism>
<accession>A0A918RIP5</accession>
<protein>
    <recommendedName>
        <fullName evidence="1">Glycosyl transferase family 25 domain-containing protein</fullName>
    </recommendedName>
</protein>
<comment type="caution">
    <text evidence="2">The sequence shown here is derived from an EMBL/GenBank/DDBJ whole genome shotgun (WGS) entry which is preliminary data.</text>
</comment>
<keyword evidence="3" id="KW-1185">Reference proteome</keyword>
<reference evidence="2" key="1">
    <citation type="journal article" date="2014" name="Int. J. Syst. Evol. Microbiol.">
        <title>Complete genome sequence of Corynebacterium casei LMG S-19264T (=DSM 44701T), isolated from a smear-ripened cheese.</title>
        <authorList>
            <consortium name="US DOE Joint Genome Institute (JGI-PGF)"/>
            <person name="Walter F."/>
            <person name="Albersmeier A."/>
            <person name="Kalinowski J."/>
            <person name="Ruckert C."/>
        </authorList>
    </citation>
    <scope>NUCLEOTIDE SEQUENCE</scope>
    <source>
        <strain evidence="2">KCTC 12711</strain>
    </source>
</reference>
<evidence type="ECO:0000313" key="3">
    <source>
        <dbReference type="Proteomes" id="UP000614811"/>
    </source>
</evidence>
<proteinExistence type="predicted"/>